<keyword evidence="4" id="KW-1185">Reference proteome</keyword>
<dbReference type="AlphaFoldDB" id="A0A939IM80"/>
<sequence>MKHPHTTRHNPLRACLAALLLLSVLAAGRGHAGAELAEAGEMAAVTPPADAQPPAGQLAGRLELKLSTALAIEVLRDDYALAQDRKLRIAELPDFAFDYVQDGAELIPLQRGLQRTAHPHWDLFLEPGGLWRAPGDDAMHASLPFALQEKNANCTHNGVLHFRLHKSRERLHKSAERPDASGEVSPVTVLIGSETCQYLKFNLRGQVSARFHAGAPAGAEQALATQRALRARRLPVKPLVALQETAPAFDIDALAGAGQLPREDLSAWGLVVGDTHYASGCPTRLGPYPFCDALSLPSYSLAKSLVGGLGLMRLEQQYPGSRDRRVSDLVSACGNGDGWQAVTLEHSLNMVTGHYGAPGAQEDEASEAMLTGFFNAEKHAQKIRFACSGWPRRAPPGETFVYHSSDTYLLGTAMTTLLRQQRGDSADLYNDVLRPLWRDLGLSPALADTRRSRDTARQPFTGYGLTLLRDDIARLARALNRGELDARLDTGMLAAALQRGPHPAGIFPSEGRLYYQHGFWAYDAAPLLGCDRPLALPFMSGYGGINVLLLPGDMVYYYFSDGGRFAFADALLQINQLRPLCAQAKPITRTPT</sequence>
<evidence type="ECO:0000256" key="1">
    <source>
        <dbReference type="SAM" id="SignalP"/>
    </source>
</evidence>
<evidence type="ECO:0000313" key="4">
    <source>
        <dbReference type="Proteomes" id="UP000664303"/>
    </source>
</evidence>
<proteinExistence type="predicted"/>
<dbReference type="GO" id="GO:0016787">
    <property type="term" value="F:hydrolase activity"/>
    <property type="evidence" value="ECO:0007669"/>
    <property type="project" value="UniProtKB-KW"/>
</dbReference>
<dbReference type="SUPFAM" id="SSF56601">
    <property type="entry name" value="beta-lactamase/transpeptidase-like"/>
    <property type="match status" value="1"/>
</dbReference>
<accession>A0A939IM80</accession>
<gene>
    <name evidence="3" type="ORF">JYP50_21260</name>
</gene>
<keyword evidence="1" id="KW-0732">Signal</keyword>
<feature type="domain" description="Beta-lactamase-related" evidence="2">
    <location>
        <begin position="299"/>
        <end position="524"/>
    </location>
</feature>
<dbReference type="EMBL" id="JAFKCZ010000025">
    <property type="protein sequence ID" value="MBN7799141.1"/>
    <property type="molecule type" value="Genomic_DNA"/>
</dbReference>
<evidence type="ECO:0000313" key="3">
    <source>
        <dbReference type="EMBL" id="MBN7799141.1"/>
    </source>
</evidence>
<evidence type="ECO:0000259" key="2">
    <source>
        <dbReference type="Pfam" id="PF00144"/>
    </source>
</evidence>
<dbReference type="Pfam" id="PF00144">
    <property type="entry name" value="Beta-lactamase"/>
    <property type="match status" value="1"/>
</dbReference>
<dbReference type="RefSeq" id="WP_206562589.1">
    <property type="nucleotide sequence ID" value="NZ_JAFKCZ010000025.1"/>
</dbReference>
<feature type="chain" id="PRO_5037899058" evidence="1">
    <location>
        <begin position="27"/>
        <end position="592"/>
    </location>
</feature>
<reference evidence="3" key="1">
    <citation type="submission" date="2021-02" db="EMBL/GenBank/DDBJ databases">
        <title>PHA producing bacteria isolated from coastal sediment in Guangdong, Shenzhen.</title>
        <authorList>
            <person name="Zheng W."/>
            <person name="Yu S."/>
            <person name="Huang Y."/>
        </authorList>
    </citation>
    <scope>NUCLEOTIDE SEQUENCE</scope>
    <source>
        <strain evidence="3">TN14-10</strain>
    </source>
</reference>
<dbReference type="Proteomes" id="UP000664303">
    <property type="component" value="Unassembled WGS sequence"/>
</dbReference>
<dbReference type="InterPro" id="IPR001466">
    <property type="entry name" value="Beta-lactam-related"/>
</dbReference>
<dbReference type="Gene3D" id="3.40.710.10">
    <property type="entry name" value="DD-peptidase/beta-lactamase superfamily"/>
    <property type="match status" value="1"/>
</dbReference>
<comment type="caution">
    <text evidence="3">The sequence shown here is derived from an EMBL/GenBank/DDBJ whole genome shotgun (WGS) entry which is preliminary data.</text>
</comment>
<organism evidence="3 4">
    <name type="scientific">Parahaliea mediterranea</name>
    <dbReference type="NCBI Taxonomy" id="651086"/>
    <lineage>
        <taxon>Bacteria</taxon>
        <taxon>Pseudomonadati</taxon>
        <taxon>Pseudomonadota</taxon>
        <taxon>Gammaproteobacteria</taxon>
        <taxon>Cellvibrionales</taxon>
        <taxon>Halieaceae</taxon>
        <taxon>Parahaliea</taxon>
    </lineage>
</organism>
<feature type="signal peptide" evidence="1">
    <location>
        <begin position="1"/>
        <end position="26"/>
    </location>
</feature>
<name>A0A939IM80_9GAMM</name>
<protein>
    <submittedName>
        <fullName evidence="3">Serine hydrolase</fullName>
    </submittedName>
</protein>
<dbReference type="InterPro" id="IPR012338">
    <property type="entry name" value="Beta-lactam/transpept-like"/>
</dbReference>
<keyword evidence="3" id="KW-0378">Hydrolase</keyword>